<accession>A0A3S9VY82</accession>
<dbReference type="GO" id="GO:0006826">
    <property type="term" value="P:iron ion transport"/>
    <property type="evidence" value="ECO:0007669"/>
    <property type="project" value="UniProtKB-KW"/>
</dbReference>
<keyword evidence="4" id="KW-0410">Iron transport</keyword>
<dbReference type="Gene3D" id="2.60.40.1120">
    <property type="entry name" value="Carboxypeptidase-like, regulatory domain"/>
    <property type="match status" value="1"/>
</dbReference>
<dbReference type="SUPFAM" id="SSF49464">
    <property type="entry name" value="Carboxypeptidase regulatory domain-like"/>
    <property type="match status" value="1"/>
</dbReference>
<evidence type="ECO:0000256" key="6">
    <source>
        <dbReference type="ARBA" id="ARBA00023004"/>
    </source>
</evidence>
<proteinExistence type="inferred from homology"/>
<keyword evidence="2 10" id="KW-0813">Transport</keyword>
<dbReference type="SUPFAM" id="SSF56935">
    <property type="entry name" value="Porins"/>
    <property type="match status" value="1"/>
</dbReference>
<evidence type="ECO:0000313" key="14">
    <source>
        <dbReference type="Proteomes" id="UP000270673"/>
    </source>
</evidence>
<sequence>MKKKCYAYVDRHRKLMKLILMMKATFILSVLFALQVHAGVYSQQVRMSMEFESASIKQIINEIKLHTEFSFVYSDADLEGIVNKDVMFKDATIEDILNSCLKGTGLKYSIEEKTIVIWKKTVLPQKQVAERIVKGVVLDKQGTPLPGTTVVLKGTTSGVVADSIGRFQIKLPEQGTHVLVFSFVGMKKQEIPVSGKEFIKVVLEEDSENLGDVVVTGYQTISKERATGAYSIVDAETLGRKPTSNLAQALVGLVPGLTVVSAPVDGQVRFAIRGQGTISQVSMGGANWKADNDPLIVVDGFPISGYMLESDPFSSINPNDVESVTVLKDAAATSIYGARAANGVIVITTKRGKSKSRLDISADAYWSVSSRADLDYLFNMASAENQFRFEELVHKYKPINLTSNDPYLRASARRFYMSAPYSMLYERDNRRNLTAEEYEAKKRELIERGNRGAWKDDLNEYIFQRMVRQQYNVSLRGAAEKLNYAFSASYDDEDSYLQENGSRRLLLNLSSNARLTRNLSFELAVNTMFSREENNGTSIESVRGWLSPWTRLKDDEGNFTHISTSQTVYEPLLMSGDYYAGKTPADWTYNPVTDRDYTDNYSKTMNYRIQGGFEYRTDWGLNVSAKGQYEQRRYNEHVSYDPESFYVRDLYNTYSTLNEVGRYISYFPTGGVFSNKGHTYEAYNLRGQVDYNYEKDKHAFNALFGTEVISATTESDPKVTRYGYNKYTNSVLTELDYVTRKENIFGVSSYMPFEKLGSLSTLEDRFFSVYANAAYTYDNRYSVTVSFRTDASNFQAESVRDKFSPFWSFGASWLISNEQFMEQETWVDQLKLRVSYGLAGIAAGKSGTSSVTTVEVHPGSLIYSGGESFNKIAERGNNTLTWEKSRTLNIGADVAFFGHKLSGSVEFYNKFSYDVLANTTVPVISQGVESMKLNNAEIVNRGVEFSISSNLPVVGDLSWNGTLNYSYNHNELKKFGYTGPYMAVGNSYVEGRPIGSYSVLKPAGYSPEGYVMLEGKDGSLETIMDYYSGHVMDFVTPQDGQTADDNNWAYYLGTTEPKSTLSFSNMFTWKGVTFSFMLTGQFGYYVMTDYYDSFSLNTNNLAAYSKRLDRAFEVYDEGYANQTSYSELPLYNDDNKAGFVEGYAASGTAMAAMYFRNNFIKGDHIRLNEIFLGYDLPQSLLAKQGVFSRINVYAQASNLGLIWSANGKMDPNYPLGSLKPMPVFTFGLKLGFKNW</sequence>
<evidence type="ECO:0000256" key="7">
    <source>
        <dbReference type="ARBA" id="ARBA00023077"/>
    </source>
</evidence>
<evidence type="ECO:0000256" key="11">
    <source>
        <dbReference type="RuleBase" id="RU003357"/>
    </source>
</evidence>
<keyword evidence="5 10" id="KW-0812">Transmembrane</keyword>
<organism evidence="13 14">
    <name type="scientific">Butyricimonas faecalis</name>
    <dbReference type="NCBI Taxonomy" id="2093856"/>
    <lineage>
        <taxon>Bacteria</taxon>
        <taxon>Pseudomonadati</taxon>
        <taxon>Bacteroidota</taxon>
        <taxon>Bacteroidia</taxon>
        <taxon>Bacteroidales</taxon>
        <taxon>Odoribacteraceae</taxon>
        <taxon>Butyricimonas</taxon>
    </lineage>
</organism>
<keyword evidence="9 10" id="KW-0998">Cell outer membrane</keyword>
<dbReference type="Pfam" id="PF00593">
    <property type="entry name" value="TonB_dep_Rec_b-barrel"/>
    <property type="match status" value="1"/>
</dbReference>
<dbReference type="RefSeq" id="WP_106482135.1">
    <property type="nucleotide sequence ID" value="NZ_CP032819.1"/>
</dbReference>
<dbReference type="KEGG" id="buy:D8S85_19355"/>
<dbReference type="Gene3D" id="2.170.130.10">
    <property type="entry name" value="TonB-dependent receptor, plug domain"/>
    <property type="match status" value="1"/>
</dbReference>
<evidence type="ECO:0000256" key="9">
    <source>
        <dbReference type="ARBA" id="ARBA00023237"/>
    </source>
</evidence>
<dbReference type="InterPro" id="IPR023996">
    <property type="entry name" value="TonB-dep_OMP_SusC/RagA"/>
</dbReference>
<reference evidence="13 14" key="1">
    <citation type="submission" date="2018-10" db="EMBL/GenBank/DDBJ databases">
        <title>Butyricimonas faecalis sp. nov., isolated from human faeces and emended description of the genus Butyricimonas.</title>
        <authorList>
            <person name="Le Roy T."/>
            <person name="Van der Smissen P."/>
            <person name="Paquot A."/>
            <person name="Delzenne N."/>
            <person name="Muccioli G."/>
            <person name="Collet J.-F."/>
            <person name="Cani P.D."/>
        </authorList>
    </citation>
    <scope>NUCLEOTIDE SEQUENCE [LARGE SCALE GENOMIC DNA]</scope>
    <source>
        <strain evidence="13 14">H184</strain>
    </source>
</reference>
<evidence type="ECO:0000256" key="3">
    <source>
        <dbReference type="ARBA" id="ARBA00022452"/>
    </source>
</evidence>
<evidence type="ECO:0000256" key="1">
    <source>
        <dbReference type="ARBA" id="ARBA00004571"/>
    </source>
</evidence>
<protein>
    <submittedName>
        <fullName evidence="13">SusC/RagA family TonB-linked outer membrane protein</fullName>
    </submittedName>
</protein>
<dbReference type="InterPro" id="IPR012910">
    <property type="entry name" value="Plug_dom"/>
</dbReference>
<keyword evidence="14" id="KW-1185">Reference proteome</keyword>
<dbReference type="Pfam" id="PF07715">
    <property type="entry name" value="Plug"/>
    <property type="match status" value="1"/>
</dbReference>
<dbReference type="EMBL" id="CP032819">
    <property type="protein sequence ID" value="AZS31488.1"/>
    <property type="molecule type" value="Genomic_DNA"/>
</dbReference>
<evidence type="ECO:0000256" key="4">
    <source>
        <dbReference type="ARBA" id="ARBA00022496"/>
    </source>
</evidence>
<dbReference type="InterPro" id="IPR000531">
    <property type="entry name" value="Beta-barrel_TonB"/>
</dbReference>
<keyword evidence="3 10" id="KW-1134">Transmembrane beta strand</keyword>
<dbReference type="InterPro" id="IPR011662">
    <property type="entry name" value="Secretin/TonB_short_N"/>
</dbReference>
<dbReference type="Pfam" id="PF13715">
    <property type="entry name" value="CarbopepD_reg_2"/>
    <property type="match status" value="1"/>
</dbReference>
<comment type="similarity">
    <text evidence="10 11">Belongs to the TonB-dependent receptor family.</text>
</comment>
<dbReference type="InterPro" id="IPR036942">
    <property type="entry name" value="Beta-barrel_TonB_sf"/>
</dbReference>
<dbReference type="AlphaFoldDB" id="A0A3S9VY82"/>
<keyword evidence="7 11" id="KW-0798">TonB box</keyword>
<evidence type="ECO:0000256" key="2">
    <source>
        <dbReference type="ARBA" id="ARBA00022448"/>
    </source>
</evidence>
<dbReference type="InterPro" id="IPR037066">
    <property type="entry name" value="Plug_dom_sf"/>
</dbReference>
<keyword evidence="6" id="KW-0408">Iron</keyword>
<keyword evidence="8 10" id="KW-0472">Membrane</keyword>
<dbReference type="OrthoDB" id="9768177at2"/>
<evidence type="ECO:0000313" key="13">
    <source>
        <dbReference type="EMBL" id="AZS31488.1"/>
    </source>
</evidence>
<evidence type="ECO:0000259" key="12">
    <source>
        <dbReference type="SMART" id="SM00965"/>
    </source>
</evidence>
<dbReference type="PROSITE" id="PS52016">
    <property type="entry name" value="TONB_DEPENDENT_REC_3"/>
    <property type="match status" value="1"/>
</dbReference>
<feature type="domain" description="Secretin/TonB short N-terminal" evidence="12">
    <location>
        <begin position="69"/>
        <end position="120"/>
    </location>
</feature>
<keyword evidence="4" id="KW-0406">Ion transport</keyword>
<name>A0A3S9VY82_9BACT</name>
<dbReference type="InterPro" id="IPR008969">
    <property type="entry name" value="CarboxyPept-like_regulatory"/>
</dbReference>
<dbReference type="NCBIfam" id="TIGR04057">
    <property type="entry name" value="SusC_RagA_signa"/>
    <property type="match status" value="1"/>
</dbReference>
<dbReference type="SMART" id="SM00965">
    <property type="entry name" value="STN"/>
    <property type="match status" value="1"/>
</dbReference>
<evidence type="ECO:0000256" key="5">
    <source>
        <dbReference type="ARBA" id="ARBA00022692"/>
    </source>
</evidence>
<dbReference type="InterPro" id="IPR023997">
    <property type="entry name" value="TonB-dep_OMP_SusC/RagA_CS"/>
</dbReference>
<dbReference type="Proteomes" id="UP000270673">
    <property type="component" value="Chromosome"/>
</dbReference>
<dbReference type="NCBIfam" id="TIGR04056">
    <property type="entry name" value="OMP_RagA_SusC"/>
    <property type="match status" value="1"/>
</dbReference>
<gene>
    <name evidence="13" type="ORF">D8S85_19355</name>
</gene>
<evidence type="ECO:0000256" key="10">
    <source>
        <dbReference type="PROSITE-ProRule" id="PRU01360"/>
    </source>
</evidence>
<dbReference type="Pfam" id="PF07660">
    <property type="entry name" value="STN"/>
    <property type="match status" value="1"/>
</dbReference>
<dbReference type="GO" id="GO:0009279">
    <property type="term" value="C:cell outer membrane"/>
    <property type="evidence" value="ECO:0007669"/>
    <property type="project" value="UniProtKB-SubCell"/>
</dbReference>
<comment type="subcellular location">
    <subcellularLocation>
        <location evidence="1 10">Cell outer membrane</location>
        <topology evidence="1 10">Multi-pass membrane protein</topology>
    </subcellularLocation>
</comment>
<dbReference type="Gene3D" id="2.40.170.20">
    <property type="entry name" value="TonB-dependent receptor, beta-barrel domain"/>
    <property type="match status" value="1"/>
</dbReference>
<dbReference type="InterPro" id="IPR039426">
    <property type="entry name" value="TonB-dep_rcpt-like"/>
</dbReference>
<evidence type="ECO:0000256" key="8">
    <source>
        <dbReference type="ARBA" id="ARBA00023136"/>
    </source>
</evidence>